<dbReference type="Gene3D" id="3.40.50.150">
    <property type="entry name" value="Vaccinia Virus protein VP39"/>
    <property type="match status" value="1"/>
</dbReference>
<organism evidence="5 6">
    <name type="scientific">Colletotrichum destructivum</name>
    <dbReference type="NCBI Taxonomy" id="34406"/>
    <lineage>
        <taxon>Eukaryota</taxon>
        <taxon>Fungi</taxon>
        <taxon>Dikarya</taxon>
        <taxon>Ascomycota</taxon>
        <taxon>Pezizomycotina</taxon>
        <taxon>Sordariomycetes</taxon>
        <taxon>Hypocreomycetidae</taxon>
        <taxon>Glomerellales</taxon>
        <taxon>Glomerellaceae</taxon>
        <taxon>Colletotrichum</taxon>
        <taxon>Colletotrichum destructivum species complex</taxon>
    </lineage>
</organism>
<protein>
    <submittedName>
        <fullName evidence="5">O-methyltransferase domain, S-adenosyl-L-methionine-dependent methyltransferase superfamily</fullName>
    </submittedName>
</protein>
<evidence type="ECO:0000256" key="2">
    <source>
        <dbReference type="ARBA" id="ARBA00022679"/>
    </source>
</evidence>
<dbReference type="InterPro" id="IPR029063">
    <property type="entry name" value="SAM-dependent_MTases_sf"/>
</dbReference>
<dbReference type="AlphaFoldDB" id="A0AAX4I732"/>
<dbReference type="RefSeq" id="XP_062776245.1">
    <property type="nucleotide sequence ID" value="XM_062920194.1"/>
</dbReference>
<dbReference type="PANTHER" id="PTHR43712:SF5">
    <property type="entry name" value="O-METHYLTRANSFERASE ASQN-RELATED"/>
    <property type="match status" value="1"/>
</dbReference>
<dbReference type="KEGG" id="cdet:87940538"/>
<dbReference type="PANTHER" id="PTHR43712">
    <property type="entry name" value="PUTATIVE (AFU_ORTHOLOGUE AFUA_4G14580)-RELATED"/>
    <property type="match status" value="1"/>
</dbReference>
<evidence type="ECO:0000256" key="3">
    <source>
        <dbReference type="ARBA" id="ARBA00022691"/>
    </source>
</evidence>
<dbReference type="EMBL" id="CP137306">
    <property type="protein sequence ID" value="WQF79021.1"/>
    <property type="molecule type" value="Genomic_DNA"/>
</dbReference>
<dbReference type="PROSITE" id="PS51683">
    <property type="entry name" value="SAM_OMT_II"/>
    <property type="match status" value="1"/>
</dbReference>
<accession>A0AAX4I732</accession>
<dbReference type="GO" id="GO:0008171">
    <property type="term" value="F:O-methyltransferase activity"/>
    <property type="evidence" value="ECO:0007669"/>
    <property type="project" value="InterPro"/>
</dbReference>
<keyword evidence="6" id="KW-1185">Reference proteome</keyword>
<dbReference type="InterPro" id="IPR016461">
    <property type="entry name" value="COMT-like"/>
</dbReference>
<evidence type="ECO:0000259" key="4">
    <source>
        <dbReference type="Pfam" id="PF00891"/>
    </source>
</evidence>
<dbReference type="InterPro" id="IPR001077">
    <property type="entry name" value="COMT_C"/>
</dbReference>
<name>A0AAX4I732_9PEZI</name>
<reference evidence="6" key="1">
    <citation type="journal article" date="2023" name="bioRxiv">
        <title>Complete genome of the Medicago anthracnose fungus, Colletotrichum destructivum, reveals a mini-chromosome-like region within a core chromosome.</title>
        <authorList>
            <person name="Lapalu N."/>
            <person name="Simon A."/>
            <person name="Lu A."/>
            <person name="Plaumann P.-L."/>
            <person name="Amselem J."/>
            <person name="Pigne S."/>
            <person name="Auger A."/>
            <person name="Koch C."/>
            <person name="Dallery J.-F."/>
            <person name="O'Connell R.J."/>
        </authorList>
    </citation>
    <scope>NUCLEOTIDE SEQUENCE [LARGE SCALE GENOMIC DNA]</scope>
    <source>
        <strain evidence="6">CBS 520.97</strain>
    </source>
</reference>
<dbReference type="Pfam" id="PF00891">
    <property type="entry name" value="Methyltransf_2"/>
    <property type="match status" value="1"/>
</dbReference>
<sequence length="266" mass="29956">MQIQAFYGFQELKLSWDYASALSMVMKENSFQSDNGMSAFSKAFQTNLESFDYYYQKEPERGRRFSLAMTPFTVSYASSLTLYPFQDLRPGALVVDVGGGSGHVSSEIAKANPHLNFVVQDYEEPISLGRATYKESGLPIEWQVHNAFQTQPVKGADVYFMRRVLHDHSDTVAADVLRMTAGAMDNASRILIEDMIAPDLYGEDSDWFTNQADIVMMMMHNAKERTLAQWDALVKKADERLKIVKVWNGAGDFKGNSAIIEVTLNL</sequence>
<dbReference type="SUPFAM" id="SSF53335">
    <property type="entry name" value="S-adenosyl-L-methionine-dependent methyltransferases"/>
    <property type="match status" value="1"/>
</dbReference>
<dbReference type="Proteomes" id="UP001322277">
    <property type="component" value="Chromosome 2"/>
</dbReference>
<evidence type="ECO:0000313" key="5">
    <source>
        <dbReference type="EMBL" id="WQF79021.1"/>
    </source>
</evidence>
<dbReference type="GO" id="GO:0032259">
    <property type="term" value="P:methylation"/>
    <property type="evidence" value="ECO:0007669"/>
    <property type="project" value="UniProtKB-KW"/>
</dbReference>
<evidence type="ECO:0000313" key="6">
    <source>
        <dbReference type="Proteomes" id="UP001322277"/>
    </source>
</evidence>
<keyword evidence="2" id="KW-0808">Transferase</keyword>
<gene>
    <name evidence="5" type="ORF">CDEST_04035</name>
</gene>
<proteinExistence type="predicted"/>
<evidence type="ECO:0000256" key="1">
    <source>
        <dbReference type="ARBA" id="ARBA00022603"/>
    </source>
</evidence>
<keyword evidence="3" id="KW-0949">S-adenosyl-L-methionine</keyword>
<feature type="domain" description="O-methyltransferase C-terminal" evidence="4">
    <location>
        <begin position="34"/>
        <end position="237"/>
    </location>
</feature>
<dbReference type="GeneID" id="87940538"/>
<keyword evidence="1" id="KW-0489">Methyltransferase</keyword>